<reference evidence="2 3" key="1">
    <citation type="submission" date="2013-06" db="EMBL/GenBank/DDBJ databases">
        <title>The Genome Sequence of Acinetobacter gyllenbergii CIP 110306.</title>
        <authorList>
            <consortium name="The Broad Institute Genome Sequencing Platform"/>
            <consortium name="The Broad Institute Genome Sequencing Center for Infectious Disease"/>
            <person name="Cerqueira G."/>
            <person name="Feldgarden M."/>
            <person name="Courvalin P."/>
            <person name="Perichon B."/>
            <person name="Grillot-Courvalin C."/>
            <person name="Clermont D."/>
            <person name="Rocha E."/>
            <person name="Yoon E.-J."/>
            <person name="Nemec A."/>
            <person name="Young S.K."/>
            <person name="Zeng Q."/>
            <person name="Gargeya S."/>
            <person name="Fitzgerald M."/>
            <person name="Abouelleil A."/>
            <person name="Alvarado L."/>
            <person name="Berlin A.M."/>
            <person name="Chapman S.B."/>
            <person name="Dewar J."/>
            <person name="Goldberg J."/>
            <person name="Griggs A."/>
            <person name="Gujja S."/>
            <person name="Hansen M."/>
            <person name="Howarth C."/>
            <person name="Imamovic A."/>
            <person name="Larimer J."/>
            <person name="McCowan C."/>
            <person name="Murphy C."/>
            <person name="Pearson M."/>
            <person name="Priest M."/>
            <person name="Roberts A."/>
            <person name="Saif S."/>
            <person name="Shea T."/>
            <person name="Sykes S."/>
            <person name="Wortman J."/>
            <person name="Nusbaum C."/>
            <person name="Birren B."/>
        </authorList>
    </citation>
    <scope>NUCLEOTIDE SEQUENCE [LARGE SCALE GENOMIC DNA]</scope>
    <source>
        <strain evidence="2 3">CIP 110306</strain>
    </source>
</reference>
<evidence type="ECO:0000313" key="3">
    <source>
        <dbReference type="Proteomes" id="UP000014523"/>
    </source>
</evidence>
<dbReference type="Gene3D" id="2.30.30.40">
    <property type="entry name" value="SH3 Domains"/>
    <property type="match status" value="1"/>
</dbReference>
<dbReference type="RefSeq" id="WP_016541563.1">
    <property type="nucleotide sequence ID" value="NZ_ASQH01000011.1"/>
</dbReference>
<protein>
    <recommendedName>
        <fullName evidence="1">SH3b domain-containing protein</fullName>
    </recommendedName>
</protein>
<evidence type="ECO:0000259" key="1">
    <source>
        <dbReference type="Pfam" id="PF08239"/>
    </source>
</evidence>
<organism evidence="2 3">
    <name type="scientific">Acinetobacter gyllenbergii CIP 110306 = MTCC 11365</name>
    <dbReference type="NCBI Taxonomy" id="1217657"/>
    <lineage>
        <taxon>Bacteria</taxon>
        <taxon>Pseudomonadati</taxon>
        <taxon>Pseudomonadota</taxon>
        <taxon>Gammaproteobacteria</taxon>
        <taxon>Moraxellales</taxon>
        <taxon>Moraxellaceae</taxon>
        <taxon>Acinetobacter</taxon>
    </lineage>
</organism>
<dbReference type="Pfam" id="PF08239">
    <property type="entry name" value="SH3_3"/>
    <property type="match status" value="1"/>
</dbReference>
<sequence>MIPTNEINKLTMNPEWQRNIQAASKIASQFQSGLIKFLSNPEVQNAFKVAQEVAIKYNEVLNKPEVRNALVRYAKRIVEVAENKEFQEKYEQLSSEAVIEEDKKIILETMLTTELDSVFDFSELNFLSKNAQQIYTVLVCLVSLFANFYAIHTPEWNNASEAYIEYIQNIEGSGVTISRINLREAPHFKSESIIVIPRNTALKIYKEKVGDWVKVSFTKDNIELEGYVAEAYIKRIKNDETYETVRTILEEAFGE</sequence>
<name>A0A829HF14_9GAMM</name>
<proteinExistence type="predicted"/>
<dbReference type="InterPro" id="IPR003646">
    <property type="entry name" value="SH3-like_bac-type"/>
</dbReference>
<accession>A0A829HF14</accession>
<evidence type="ECO:0000313" key="2">
    <source>
        <dbReference type="EMBL" id="EPF77304.1"/>
    </source>
</evidence>
<dbReference type="Proteomes" id="UP000014523">
    <property type="component" value="Unassembled WGS sequence"/>
</dbReference>
<keyword evidence="3" id="KW-1185">Reference proteome</keyword>
<gene>
    <name evidence="2" type="ORF">F957_02782</name>
</gene>
<feature type="domain" description="SH3b" evidence="1">
    <location>
        <begin position="179"/>
        <end position="234"/>
    </location>
</feature>
<comment type="caution">
    <text evidence="2">The sequence shown here is derived from an EMBL/GenBank/DDBJ whole genome shotgun (WGS) entry which is preliminary data.</text>
</comment>
<dbReference type="EMBL" id="ATGG01000021">
    <property type="protein sequence ID" value="EPF77304.1"/>
    <property type="molecule type" value="Genomic_DNA"/>
</dbReference>
<dbReference type="AlphaFoldDB" id="A0A829HF14"/>